<dbReference type="Pfam" id="PF14903">
    <property type="entry name" value="WG_beta_rep"/>
    <property type="match status" value="2"/>
</dbReference>
<proteinExistence type="predicted"/>
<dbReference type="InterPro" id="IPR035897">
    <property type="entry name" value="Toll_tir_struct_dom_sf"/>
</dbReference>
<dbReference type="PANTHER" id="PTHR37841:SF1">
    <property type="entry name" value="DUF3298 DOMAIN-CONTAINING PROTEIN"/>
    <property type="match status" value="1"/>
</dbReference>
<dbReference type="SUPFAM" id="SSF52200">
    <property type="entry name" value="Toll/Interleukin receptor TIR domain"/>
    <property type="match status" value="1"/>
</dbReference>
<evidence type="ECO:0008006" key="3">
    <source>
        <dbReference type="Google" id="ProtNLM"/>
    </source>
</evidence>
<evidence type="ECO:0000313" key="2">
    <source>
        <dbReference type="EMBL" id="CAA6799023.1"/>
    </source>
</evidence>
<accession>A0A6S6S8Q5</accession>
<dbReference type="Gene3D" id="3.40.50.10140">
    <property type="entry name" value="Toll/interleukin-1 receptor homology (TIR) domain"/>
    <property type="match status" value="1"/>
</dbReference>
<gene>
    <name evidence="2" type="ORF">HELGO_WM28581</name>
</gene>
<dbReference type="EMBL" id="CACVAQ010000017">
    <property type="protein sequence ID" value="CAA6799023.1"/>
    <property type="molecule type" value="Genomic_DNA"/>
</dbReference>
<feature type="coiled-coil region" evidence="1">
    <location>
        <begin position="139"/>
        <end position="173"/>
    </location>
</feature>
<reference evidence="2" key="1">
    <citation type="submission" date="2020-01" db="EMBL/GenBank/DDBJ databases">
        <authorList>
            <person name="Meier V. D."/>
            <person name="Meier V D."/>
        </authorList>
    </citation>
    <scope>NUCLEOTIDE SEQUENCE</scope>
    <source>
        <strain evidence="2">HLG_WM_MAG_10</strain>
    </source>
</reference>
<protein>
    <recommendedName>
        <fullName evidence="3">TIR domain-containing protein</fullName>
    </recommendedName>
</protein>
<dbReference type="InterPro" id="IPR032774">
    <property type="entry name" value="WG_beta_rep"/>
</dbReference>
<organism evidence="2">
    <name type="scientific">uncultured Aureispira sp</name>
    <dbReference type="NCBI Taxonomy" id="1331704"/>
    <lineage>
        <taxon>Bacteria</taxon>
        <taxon>Pseudomonadati</taxon>
        <taxon>Bacteroidota</taxon>
        <taxon>Saprospiria</taxon>
        <taxon>Saprospirales</taxon>
        <taxon>Saprospiraceae</taxon>
        <taxon>Aureispira</taxon>
        <taxon>environmental samples</taxon>
    </lineage>
</organism>
<keyword evidence="1" id="KW-0175">Coiled coil</keyword>
<sequence length="509" mass="59643">MNLKATYTLNIFIAYHPKDQAQFEELLYNLVGLDEKNKGYIVNKVWYDGTDLSESGRASIRELTEAADLVLLLMSDNSILSPFFISRELRETLQQHDNEQSIVVPIILNTCWWEDTVFKSLDVLPRAGLPIYDSSNIKNELFDQVVEELDRKLEKVRQRKEELEDTFKSKITEAEAIFNTWQKRPEQLRSALPIYKEAIKLWREGFAPDKKIIEAHIDICHREIDFRHYAKAAHEAYKNHDYQTCFFNCKDALDLRDDAVIRRLYQKVKDQLDEVDLQTKLAPFELYLTQARKYFLSLQWEKAKEQYALALEYYQPNFTPERHVIQHKIKICEREGTLEAALVEAARLYKIQNYQRMANVLIDSIQSINHEALYRIEHATKLIGYLQNVAPFLDKKNDKWGFVDNKTHSIIIAPKYTAAYNFSENLAGVKKWERWGFIDIEGNEVIPFHYNYVSHFQNGIAQVIKNGETYCINHQGERIEADVYEVEVPIDTTEEDIQELLPPDLDGML</sequence>
<evidence type="ECO:0000256" key="1">
    <source>
        <dbReference type="SAM" id="Coils"/>
    </source>
</evidence>
<dbReference type="PANTHER" id="PTHR37841">
    <property type="entry name" value="GLR2918 PROTEIN"/>
    <property type="match status" value="1"/>
</dbReference>
<dbReference type="AlphaFoldDB" id="A0A6S6S8Q5"/>
<name>A0A6S6S8Q5_9BACT</name>